<dbReference type="EMBL" id="KN838611">
    <property type="protein sequence ID" value="KIK01160.1"/>
    <property type="molecule type" value="Genomic_DNA"/>
</dbReference>
<dbReference type="AlphaFoldDB" id="A0A0C9WRF9"/>
<evidence type="ECO:0000313" key="2">
    <source>
        <dbReference type="EMBL" id="KIK01160.1"/>
    </source>
</evidence>
<keyword evidence="3" id="KW-1185">Reference proteome</keyword>
<keyword evidence="1" id="KW-1133">Transmembrane helix</keyword>
<sequence>MRLISWSMVMRLAMSVVLFHLIRCLLKSYLISHRNLPLPATREPIILEHEYPTYLLHQKQRGTNPSVCGTYPGDKTLFGQVLIHHLVGWGTLIFCNLCAFFAFAPNGL</sequence>
<evidence type="ECO:0000313" key="3">
    <source>
        <dbReference type="Proteomes" id="UP000054477"/>
    </source>
</evidence>
<dbReference type="HOGENOM" id="CLU_2197406_0_0_1"/>
<reference evidence="2 3" key="1">
    <citation type="submission" date="2014-04" db="EMBL/GenBank/DDBJ databases">
        <authorList>
            <consortium name="DOE Joint Genome Institute"/>
            <person name="Kuo A."/>
            <person name="Kohler A."/>
            <person name="Nagy L.G."/>
            <person name="Floudas D."/>
            <person name="Copeland A."/>
            <person name="Barry K.W."/>
            <person name="Cichocki N."/>
            <person name="Veneault-Fourrey C."/>
            <person name="LaButti K."/>
            <person name="Lindquist E.A."/>
            <person name="Lipzen A."/>
            <person name="Lundell T."/>
            <person name="Morin E."/>
            <person name="Murat C."/>
            <person name="Sun H."/>
            <person name="Tunlid A."/>
            <person name="Henrissat B."/>
            <person name="Grigoriev I.V."/>
            <person name="Hibbett D.S."/>
            <person name="Martin F."/>
            <person name="Nordberg H.P."/>
            <person name="Cantor M.N."/>
            <person name="Hua S.X."/>
        </authorList>
    </citation>
    <scope>NUCLEOTIDE SEQUENCE [LARGE SCALE GENOMIC DNA]</scope>
    <source>
        <strain evidence="2 3">LaAM-08-1</strain>
    </source>
</reference>
<reference evidence="3" key="2">
    <citation type="submission" date="2015-01" db="EMBL/GenBank/DDBJ databases">
        <title>Evolutionary Origins and Diversification of the Mycorrhizal Mutualists.</title>
        <authorList>
            <consortium name="DOE Joint Genome Institute"/>
            <consortium name="Mycorrhizal Genomics Consortium"/>
            <person name="Kohler A."/>
            <person name="Kuo A."/>
            <person name="Nagy L.G."/>
            <person name="Floudas D."/>
            <person name="Copeland A."/>
            <person name="Barry K.W."/>
            <person name="Cichocki N."/>
            <person name="Veneault-Fourrey C."/>
            <person name="LaButti K."/>
            <person name="Lindquist E.A."/>
            <person name="Lipzen A."/>
            <person name="Lundell T."/>
            <person name="Morin E."/>
            <person name="Murat C."/>
            <person name="Riley R."/>
            <person name="Ohm R."/>
            <person name="Sun H."/>
            <person name="Tunlid A."/>
            <person name="Henrissat B."/>
            <person name="Grigoriev I.V."/>
            <person name="Hibbett D.S."/>
            <person name="Martin F."/>
        </authorList>
    </citation>
    <scope>NUCLEOTIDE SEQUENCE [LARGE SCALE GENOMIC DNA]</scope>
    <source>
        <strain evidence="3">LaAM-08-1</strain>
    </source>
</reference>
<name>A0A0C9WRF9_9AGAR</name>
<evidence type="ECO:0000256" key="1">
    <source>
        <dbReference type="SAM" id="Phobius"/>
    </source>
</evidence>
<keyword evidence="1" id="KW-0472">Membrane</keyword>
<dbReference type="Proteomes" id="UP000054477">
    <property type="component" value="Unassembled WGS sequence"/>
</dbReference>
<feature type="transmembrane region" description="Helical" evidence="1">
    <location>
        <begin position="82"/>
        <end position="104"/>
    </location>
</feature>
<protein>
    <submittedName>
        <fullName evidence="2">Uncharacterized protein</fullName>
    </submittedName>
</protein>
<organism evidence="2 3">
    <name type="scientific">Laccaria amethystina LaAM-08-1</name>
    <dbReference type="NCBI Taxonomy" id="1095629"/>
    <lineage>
        <taxon>Eukaryota</taxon>
        <taxon>Fungi</taxon>
        <taxon>Dikarya</taxon>
        <taxon>Basidiomycota</taxon>
        <taxon>Agaricomycotina</taxon>
        <taxon>Agaricomycetes</taxon>
        <taxon>Agaricomycetidae</taxon>
        <taxon>Agaricales</taxon>
        <taxon>Agaricineae</taxon>
        <taxon>Hydnangiaceae</taxon>
        <taxon>Laccaria</taxon>
    </lineage>
</organism>
<gene>
    <name evidence="2" type="ORF">K443DRAFT_576798</name>
</gene>
<accession>A0A0C9WRF9</accession>
<proteinExistence type="predicted"/>
<keyword evidence="1" id="KW-0812">Transmembrane</keyword>